<evidence type="ECO:0000256" key="2">
    <source>
        <dbReference type="ARBA" id="ARBA00022723"/>
    </source>
</evidence>
<evidence type="ECO:0000313" key="8">
    <source>
        <dbReference type="EMBL" id="OAP87122.1"/>
    </source>
</evidence>
<feature type="binding site" evidence="6">
    <location>
        <position position="121"/>
    </location>
    <ligand>
        <name>Zn(2+)</name>
        <dbReference type="ChEBI" id="CHEBI:29105"/>
    </ligand>
</feature>
<dbReference type="PANTHER" id="PTHR11113:SF14">
    <property type="entry name" value="N-ACETYLGLUCOSAMINE-6-PHOSPHATE DEACETYLASE"/>
    <property type="match status" value="1"/>
</dbReference>
<dbReference type="PIRSF" id="PIRSF038994">
    <property type="entry name" value="NagA"/>
    <property type="match status" value="1"/>
</dbReference>
<dbReference type="GO" id="GO:0006046">
    <property type="term" value="P:N-acetylglucosamine catabolic process"/>
    <property type="evidence" value="ECO:0007669"/>
    <property type="project" value="TreeGrafter"/>
</dbReference>
<dbReference type="Gene3D" id="3.20.20.140">
    <property type="entry name" value="Metal-dependent hydrolases"/>
    <property type="match status" value="1"/>
</dbReference>
<keyword evidence="2 6" id="KW-0479">Metal-binding</keyword>
<keyword evidence="3 4" id="KW-0378">Hydrolase</keyword>
<proteinExistence type="inferred from homology"/>
<evidence type="ECO:0000256" key="3">
    <source>
        <dbReference type="ARBA" id="ARBA00022801"/>
    </source>
</evidence>
<dbReference type="GO" id="GO:0008448">
    <property type="term" value="F:N-acetylglucosamine-6-phosphate deacetylase activity"/>
    <property type="evidence" value="ECO:0007669"/>
    <property type="project" value="InterPro"/>
</dbReference>
<evidence type="ECO:0000256" key="5">
    <source>
        <dbReference type="PIRSR" id="PIRSR038994-1"/>
    </source>
</evidence>
<feature type="binding site" evidence="6">
    <location>
        <position position="220"/>
    </location>
    <ligand>
        <name>Zn(2+)</name>
        <dbReference type="ChEBI" id="CHEBI:29105"/>
    </ligand>
</feature>
<feature type="domain" description="Amidohydrolase-related" evidence="7">
    <location>
        <begin position="47"/>
        <end position="375"/>
    </location>
</feature>
<evidence type="ECO:0000256" key="4">
    <source>
        <dbReference type="PIRNR" id="PIRNR038994"/>
    </source>
</evidence>
<dbReference type="Pfam" id="PF01979">
    <property type="entry name" value="Amidohydro_1"/>
    <property type="match status" value="1"/>
</dbReference>
<dbReference type="Proteomes" id="UP000078368">
    <property type="component" value="Unassembled WGS sequence"/>
</dbReference>
<dbReference type="InterPro" id="IPR006680">
    <property type="entry name" value="Amidohydro-rel"/>
</dbReference>
<reference evidence="8 9" key="1">
    <citation type="submission" date="2016-04" db="EMBL/GenBank/DDBJ databases">
        <title>Peptidophaga gingivicola gen. nov., sp. nov., isolated from human subgingival plaque.</title>
        <authorList>
            <person name="Beall C.J."/>
            <person name="Mokrzan E.M."/>
            <person name="Griffen A.L."/>
            <person name="Leys E.J."/>
        </authorList>
    </citation>
    <scope>NUCLEOTIDE SEQUENCE [LARGE SCALE GENOMIC DNA]</scope>
    <source>
        <strain evidence="8 9">BA112</strain>
    </source>
</reference>
<protein>
    <submittedName>
        <fullName evidence="8">N-acetylglucosamine-6-phosphate deacetylase</fullName>
    </submittedName>
</protein>
<feature type="binding site" evidence="6">
    <location>
        <position position="187"/>
    </location>
    <ligand>
        <name>Zn(2+)</name>
        <dbReference type="ChEBI" id="CHEBI:29105"/>
    </ligand>
</feature>
<dbReference type="PANTHER" id="PTHR11113">
    <property type="entry name" value="N-ACETYLGLUCOSAMINE-6-PHOSPHATE DEACETYLASE"/>
    <property type="match status" value="1"/>
</dbReference>
<dbReference type="AlphaFoldDB" id="A0A179B5Z5"/>
<keyword evidence="9" id="KW-1185">Reference proteome</keyword>
<evidence type="ECO:0000256" key="1">
    <source>
        <dbReference type="ARBA" id="ARBA00010716"/>
    </source>
</evidence>
<evidence type="ECO:0000313" key="9">
    <source>
        <dbReference type="Proteomes" id="UP000078368"/>
    </source>
</evidence>
<dbReference type="EMBL" id="LVZK01000001">
    <property type="protein sequence ID" value="OAP87122.1"/>
    <property type="molecule type" value="Genomic_DNA"/>
</dbReference>
<dbReference type="STRING" id="1823756.A4H34_05880"/>
<gene>
    <name evidence="8" type="ORF">A4H34_05880</name>
</gene>
<dbReference type="InterPro" id="IPR003764">
    <property type="entry name" value="GlcNAc_6-P_deAcase"/>
</dbReference>
<keyword evidence="4" id="KW-0119">Carbohydrate metabolism</keyword>
<sequence>MPDAVVSGTVYDGYGREAGGGLVLEGGVLARVLPRGYSGEADVSGAFIVPGLVDVHCHGGGGASFPDDVDPRSIRKAIGAHRASGTTALLASLVSMADPLPAIRALVPFCESGELAGIHMEGPYVSPHKAGAQNPAAIRGADPEELAAWLEEGKGFVKTMTIAPEADHAMEAVRILLAHGAKPSWGHTAASGETAAQALEATSRCAAELGFEGVPQTVTHLFNAMPPIDHREPGPVREFLAAARKGRAIVETIGDGVHLAPALVEDIHEWAGANAAFVTDAMAAAGMPEGRYALGGLDVDVREGAARLAGRETIAGGCSRLSDQLALFARRGALPFGQIVRACVAVPARAASIERAKGVTLDFEPGKRPNFVVFDRGFSPVCVVRE</sequence>
<evidence type="ECO:0000256" key="6">
    <source>
        <dbReference type="PIRSR" id="PIRSR038994-3"/>
    </source>
</evidence>
<dbReference type="InterPro" id="IPR032466">
    <property type="entry name" value="Metal_Hydrolase"/>
</dbReference>
<comment type="similarity">
    <text evidence="1 4">Belongs to the metallo-dependent hydrolases superfamily. NagA family.</text>
</comment>
<dbReference type="SUPFAM" id="SSF51556">
    <property type="entry name" value="Metallo-dependent hydrolases"/>
    <property type="match status" value="1"/>
</dbReference>
<feature type="active site" description="Proton donor/acceptor" evidence="5">
    <location>
        <position position="280"/>
    </location>
</feature>
<organism evidence="8 9">
    <name type="scientific">Peptidiphaga gingivicola</name>
    <dbReference type="NCBI Taxonomy" id="2741497"/>
    <lineage>
        <taxon>Bacteria</taxon>
        <taxon>Bacillati</taxon>
        <taxon>Actinomycetota</taxon>
        <taxon>Actinomycetes</taxon>
        <taxon>Actinomycetales</taxon>
        <taxon>Actinomycetaceae</taxon>
        <taxon>Peptidiphaga</taxon>
    </lineage>
</organism>
<name>A0A179B5Z5_9ACTO</name>
<accession>A0A179B5Z5</accession>
<comment type="caution">
    <text evidence="8">The sequence shown here is derived from an EMBL/GenBank/DDBJ whole genome shotgun (WGS) entry which is preliminary data.</text>
</comment>
<dbReference type="GO" id="GO:0046872">
    <property type="term" value="F:metal ion binding"/>
    <property type="evidence" value="ECO:0007669"/>
    <property type="project" value="UniProtKB-KW"/>
</dbReference>
<evidence type="ECO:0000259" key="7">
    <source>
        <dbReference type="Pfam" id="PF01979"/>
    </source>
</evidence>
<comment type="cofactor">
    <cofactor evidence="6">
        <name>a divalent metal cation</name>
        <dbReference type="ChEBI" id="CHEBI:60240"/>
    </cofactor>
    <text evidence="6">Binds 1 divalent metal cation per subunit.</text>
</comment>